<dbReference type="EMBL" id="ASHM01024248">
    <property type="protein sequence ID" value="PNX72133.1"/>
    <property type="molecule type" value="Genomic_DNA"/>
</dbReference>
<name>A0A2K3L0T5_TRIPR</name>
<feature type="non-terminal residue" evidence="1">
    <location>
        <position position="1"/>
    </location>
</feature>
<sequence>VTCGSNIDKDGRESTTVESPHCRYRSKGCYGAIGGATVANNF</sequence>
<organism evidence="1 2">
    <name type="scientific">Trifolium pratense</name>
    <name type="common">Red clover</name>
    <dbReference type="NCBI Taxonomy" id="57577"/>
    <lineage>
        <taxon>Eukaryota</taxon>
        <taxon>Viridiplantae</taxon>
        <taxon>Streptophyta</taxon>
        <taxon>Embryophyta</taxon>
        <taxon>Tracheophyta</taxon>
        <taxon>Spermatophyta</taxon>
        <taxon>Magnoliopsida</taxon>
        <taxon>eudicotyledons</taxon>
        <taxon>Gunneridae</taxon>
        <taxon>Pentapetalae</taxon>
        <taxon>rosids</taxon>
        <taxon>fabids</taxon>
        <taxon>Fabales</taxon>
        <taxon>Fabaceae</taxon>
        <taxon>Papilionoideae</taxon>
        <taxon>50 kb inversion clade</taxon>
        <taxon>NPAAA clade</taxon>
        <taxon>Hologalegina</taxon>
        <taxon>IRL clade</taxon>
        <taxon>Trifolieae</taxon>
        <taxon>Trifolium</taxon>
    </lineage>
</organism>
<gene>
    <name evidence="1" type="ORF">L195_g028022</name>
</gene>
<evidence type="ECO:0000313" key="2">
    <source>
        <dbReference type="Proteomes" id="UP000236291"/>
    </source>
</evidence>
<reference evidence="1 2" key="2">
    <citation type="journal article" date="2017" name="Front. Plant Sci.">
        <title>Gene Classification and Mining of Molecular Markers Useful in Red Clover (Trifolium pratense) Breeding.</title>
        <authorList>
            <person name="Istvanek J."/>
            <person name="Dluhosova J."/>
            <person name="Dluhos P."/>
            <person name="Patkova L."/>
            <person name="Nedelnik J."/>
            <person name="Repkova J."/>
        </authorList>
    </citation>
    <scope>NUCLEOTIDE SEQUENCE [LARGE SCALE GENOMIC DNA]</scope>
    <source>
        <strain evidence="2">cv. Tatra</strain>
        <tissue evidence="1">Young leaves</tissue>
    </source>
</reference>
<evidence type="ECO:0000313" key="1">
    <source>
        <dbReference type="EMBL" id="PNX72133.1"/>
    </source>
</evidence>
<accession>A0A2K3L0T5</accession>
<dbReference type="AlphaFoldDB" id="A0A2K3L0T5"/>
<proteinExistence type="predicted"/>
<protein>
    <submittedName>
        <fullName evidence="1">Uncharacterized protein</fullName>
    </submittedName>
</protein>
<comment type="caution">
    <text evidence="1">The sequence shown here is derived from an EMBL/GenBank/DDBJ whole genome shotgun (WGS) entry which is preliminary data.</text>
</comment>
<reference evidence="1 2" key="1">
    <citation type="journal article" date="2014" name="Am. J. Bot.">
        <title>Genome assembly and annotation for red clover (Trifolium pratense; Fabaceae).</title>
        <authorList>
            <person name="Istvanek J."/>
            <person name="Jaros M."/>
            <person name="Krenek A."/>
            <person name="Repkova J."/>
        </authorList>
    </citation>
    <scope>NUCLEOTIDE SEQUENCE [LARGE SCALE GENOMIC DNA]</scope>
    <source>
        <strain evidence="2">cv. Tatra</strain>
        <tissue evidence="1">Young leaves</tissue>
    </source>
</reference>
<dbReference type="Proteomes" id="UP000236291">
    <property type="component" value="Unassembled WGS sequence"/>
</dbReference>